<reference evidence="2 3" key="1">
    <citation type="submission" date="2020-08" db="EMBL/GenBank/DDBJ databases">
        <title>Genomic Encyclopedia of Type Strains, Phase IV (KMG-IV): sequencing the most valuable type-strain genomes for metagenomic binning, comparative biology and taxonomic classification.</title>
        <authorList>
            <person name="Goeker M."/>
        </authorList>
    </citation>
    <scope>NUCLEOTIDE SEQUENCE [LARGE SCALE GENOMIC DNA]</scope>
    <source>
        <strain evidence="2 3">DSM 2461</strain>
    </source>
</reference>
<sequence length="291" mass="33767">MGNKPDRKLLQKWWKQAVKEGLKPYGRWLFFRFKLVYWAPVLHPEPLDPQIVDKDHPLYLRERYTPAESISSPPAATALRKKLRNRFNEQLDHIFLDEEGALRFNGLTNLILKNFVKDIDAYYGRNIDDRSRTTEKDAICNLLAQTLKKHRRKKILLIAHSMGSIIAWDVLKEYAPEVKIDTLVTIGSPLGIPVIRGRILKERKNPSVDKNRKAETPENISRAWYNLADFNDSVAINYDLAPDFTPNSSGVFPEDLLVANKYEYDGKENHHKSYGYLRCSEMAGIIRRFLN</sequence>
<dbReference type="SUPFAM" id="SSF53474">
    <property type="entry name" value="alpha/beta-Hydrolases"/>
    <property type="match status" value="1"/>
</dbReference>
<dbReference type="GO" id="GO:0016788">
    <property type="term" value="F:hydrolase activity, acting on ester bonds"/>
    <property type="evidence" value="ECO:0007669"/>
    <property type="project" value="InterPro"/>
</dbReference>
<name>A0A841RD78_9SPIO</name>
<gene>
    <name evidence="2" type="ORF">HNR50_003021</name>
</gene>
<proteinExistence type="predicted"/>
<accession>A0A841RD78</accession>
<protein>
    <recommendedName>
        <fullName evidence="1">GPI inositol-deacylase PGAP1-like alpha/beta domain-containing protein</fullName>
    </recommendedName>
</protein>
<dbReference type="RefSeq" id="WP_184747594.1">
    <property type="nucleotide sequence ID" value="NZ_JACHGJ010000006.1"/>
</dbReference>
<dbReference type="AlphaFoldDB" id="A0A841RD78"/>
<evidence type="ECO:0000259" key="1">
    <source>
        <dbReference type="Pfam" id="PF07819"/>
    </source>
</evidence>
<dbReference type="Proteomes" id="UP000587760">
    <property type="component" value="Unassembled WGS sequence"/>
</dbReference>
<evidence type="ECO:0000313" key="2">
    <source>
        <dbReference type="EMBL" id="MBB6481341.1"/>
    </source>
</evidence>
<evidence type="ECO:0000313" key="3">
    <source>
        <dbReference type="Proteomes" id="UP000587760"/>
    </source>
</evidence>
<dbReference type="Gene3D" id="3.40.50.1820">
    <property type="entry name" value="alpha/beta hydrolase"/>
    <property type="match status" value="1"/>
</dbReference>
<organism evidence="2 3">
    <name type="scientific">Spirochaeta isovalerica</name>
    <dbReference type="NCBI Taxonomy" id="150"/>
    <lineage>
        <taxon>Bacteria</taxon>
        <taxon>Pseudomonadati</taxon>
        <taxon>Spirochaetota</taxon>
        <taxon>Spirochaetia</taxon>
        <taxon>Spirochaetales</taxon>
        <taxon>Spirochaetaceae</taxon>
        <taxon>Spirochaeta</taxon>
    </lineage>
</organism>
<keyword evidence="3" id="KW-1185">Reference proteome</keyword>
<dbReference type="Pfam" id="PF07819">
    <property type="entry name" value="PGAP1"/>
    <property type="match status" value="1"/>
</dbReference>
<feature type="domain" description="GPI inositol-deacylase PGAP1-like alpha/beta" evidence="1">
    <location>
        <begin position="114"/>
        <end position="196"/>
    </location>
</feature>
<dbReference type="InterPro" id="IPR012908">
    <property type="entry name" value="PGAP1-ab_dom-like"/>
</dbReference>
<comment type="caution">
    <text evidence="2">The sequence shown here is derived from an EMBL/GenBank/DDBJ whole genome shotgun (WGS) entry which is preliminary data.</text>
</comment>
<dbReference type="InterPro" id="IPR029058">
    <property type="entry name" value="AB_hydrolase_fold"/>
</dbReference>
<dbReference type="EMBL" id="JACHGJ010000006">
    <property type="protein sequence ID" value="MBB6481341.1"/>
    <property type="molecule type" value="Genomic_DNA"/>
</dbReference>